<dbReference type="Pfam" id="PF10303">
    <property type="entry name" value="DUF2408"/>
    <property type="match status" value="2"/>
</dbReference>
<comment type="caution">
    <text evidence="1">The sequence shown here is derived from an EMBL/GenBank/DDBJ whole genome shotgun (WGS) entry which is preliminary data.</text>
</comment>
<dbReference type="RefSeq" id="XP_003013570.1">
    <property type="nucleotide sequence ID" value="XM_003013524.1"/>
</dbReference>
<evidence type="ECO:0000313" key="2">
    <source>
        <dbReference type="Proteomes" id="UP000008866"/>
    </source>
</evidence>
<protein>
    <submittedName>
        <fullName evidence="1">Uncharacterized protein</fullName>
    </submittedName>
</protein>
<dbReference type="Proteomes" id="UP000008866">
    <property type="component" value="Unassembled WGS sequence"/>
</dbReference>
<dbReference type="GO" id="GO:0005737">
    <property type="term" value="C:cytoplasm"/>
    <property type="evidence" value="ECO:0007669"/>
    <property type="project" value="TreeGrafter"/>
</dbReference>
<name>D4AV08_ARTBC</name>
<dbReference type="OMA" id="KQDRTTY"/>
<accession>D4AV08</accession>
<dbReference type="InterPro" id="IPR018810">
    <property type="entry name" value="UPF0662"/>
</dbReference>
<organism evidence="1 2">
    <name type="scientific">Arthroderma benhamiae (strain ATCC MYA-4681 / CBS 112371)</name>
    <name type="common">Trichophyton mentagrophytes</name>
    <dbReference type="NCBI Taxonomy" id="663331"/>
    <lineage>
        <taxon>Eukaryota</taxon>
        <taxon>Fungi</taxon>
        <taxon>Dikarya</taxon>
        <taxon>Ascomycota</taxon>
        <taxon>Pezizomycotina</taxon>
        <taxon>Eurotiomycetes</taxon>
        <taxon>Eurotiomycetidae</taxon>
        <taxon>Onygenales</taxon>
        <taxon>Arthrodermataceae</taxon>
        <taxon>Trichophyton</taxon>
    </lineage>
</organism>
<dbReference type="HOGENOM" id="CLU_026648_0_0_1"/>
<dbReference type="STRING" id="663331.D4AV08"/>
<dbReference type="KEGG" id="abe:ARB_00017"/>
<dbReference type="AlphaFoldDB" id="D4AV08"/>
<dbReference type="GeneID" id="9519849"/>
<dbReference type="EMBL" id="ABSU01000012">
    <property type="protein sequence ID" value="EFE32930.1"/>
    <property type="molecule type" value="Genomic_DNA"/>
</dbReference>
<proteinExistence type="predicted"/>
<dbReference type="GO" id="GO:0005634">
    <property type="term" value="C:nucleus"/>
    <property type="evidence" value="ECO:0007669"/>
    <property type="project" value="TreeGrafter"/>
</dbReference>
<evidence type="ECO:0000313" key="1">
    <source>
        <dbReference type="EMBL" id="EFE32930.1"/>
    </source>
</evidence>
<keyword evidence="2" id="KW-1185">Reference proteome</keyword>
<sequence length="427" mass="47928">MADSPAVFAPVDPAEQPILERLITIRDGLVLIKQDKSTYVKSHDVIPFYDQAIEQVQILNQHRAGRRVAQNRVDNVLDDCFQLISLLFLTVGKNNEAPAVEAAFFSQKDLDSISGSLDGVESNIRRGKDTYSPHLLTLLETRLETCRSQLAELQHDLSLLSPELTPTHEILVSILRSTSAANTRSKFSASEVLGFKDQLNAIKSKMVDGNFVAADGSIPAGQRIVKDLLEKCFKWSDIVLERQGQVNEAFLDYYNQLIDIRNQLDRLSMTHAWSLRESDLYMYQRKLNKIDECRVDGNFLDASGKPADLHAQRTLLYLIRRSYALIYGLLVSSEPVSEALLPIYNQLQTLRKCLIEVKESGGVSSARELYPYSMKLNSIDNMRVDGKFYIGSDLPEGQGGVNELLAECYDLCYDLRADAEDIASPQS</sequence>
<dbReference type="PANTHER" id="PTHR28086:SF1">
    <property type="entry name" value="CU(2+) SUPPRESSING AND BLEOMYCIN SENSITIVE PROTEIN 1"/>
    <property type="match status" value="1"/>
</dbReference>
<dbReference type="PANTHER" id="PTHR28086">
    <property type="entry name" value="UPF0662 PROTEIN YPL260W"/>
    <property type="match status" value="1"/>
</dbReference>
<dbReference type="eggNOG" id="ENOG502QPV0">
    <property type="taxonomic scope" value="Eukaryota"/>
</dbReference>
<reference evidence="2" key="1">
    <citation type="journal article" date="2011" name="Genome Biol.">
        <title>Comparative and functional genomics provide insights into the pathogenicity of dermatophytic fungi.</title>
        <authorList>
            <person name="Burmester A."/>
            <person name="Shelest E."/>
            <person name="Gloeckner G."/>
            <person name="Heddergott C."/>
            <person name="Schindler S."/>
            <person name="Staib P."/>
            <person name="Heidel A."/>
            <person name="Felder M."/>
            <person name="Petzold A."/>
            <person name="Szafranski K."/>
            <person name="Feuermann M."/>
            <person name="Pedruzzi I."/>
            <person name="Priebe S."/>
            <person name="Groth M."/>
            <person name="Winkler R."/>
            <person name="Li W."/>
            <person name="Kniemeyer O."/>
            <person name="Schroeckh V."/>
            <person name="Hertweck C."/>
            <person name="Hube B."/>
            <person name="White T.C."/>
            <person name="Platzer M."/>
            <person name="Guthke R."/>
            <person name="Heitman J."/>
            <person name="Woestemeyer J."/>
            <person name="Zipfel P.F."/>
            <person name="Monod M."/>
            <person name="Brakhage A.A."/>
        </authorList>
    </citation>
    <scope>NUCLEOTIDE SEQUENCE [LARGE SCALE GENOMIC DNA]</scope>
    <source>
        <strain evidence="2">ATCC MYA-4681 / CBS 112371</strain>
    </source>
</reference>
<gene>
    <name evidence="1" type="ORF">ARB_00017</name>
</gene>